<dbReference type="RefSeq" id="XP_018030366.1">
    <property type="nucleotide sequence ID" value="XM_018175005.1"/>
</dbReference>
<dbReference type="PANTHER" id="PTHR28083">
    <property type="entry name" value="GOOD FOR FULL DBP5 ACTIVITY PROTEIN 2"/>
    <property type="match status" value="1"/>
</dbReference>
<accession>A0A177BYG5</accession>
<dbReference type="InParanoid" id="A0A177BYG5"/>
<dbReference type="OrthoDB" id="3758270at2759"/>
<protein>
    <recommendedName>
        <fullName evidence="1">Gfd2/YDR514C-like C-terminal domain-containing protein</fullName>
    </recommendedName>
</protein>
<sequence>GAHAEDYLLHVWSAHLRLLENTHVPSITSDPNAYHFGTSVYASKEEVVNFLHDIWHQPLDEENPELGYRPIICLQHGNPLGHRATWKELGFDPMKMDTTIAMLDNQVIAQQSKLTRNSYAEIDYLLSQFKIQPRDSTNCGNAAVYITISSVLCALRQHLYQSLRNPKSKPGQYGQSASKTAQAVVNEWMERPTPAPPVGNEAYCLRCKSHEHLFTECPLYFD</sequence>
<proteinExistence type="predicted"/>
<dbReference type="GO" id="GO:0005634">
    <property type="term" value="C:nucleus"/>
    <property type="evidence" value="ECO:0007669"/>
    <property type="project" value="TreeGrafter"/>
</dbReference>
<evidence type="ECO:0000313" key="3">
    <source>
        <dbReference type="Proteomes" id="UP000077069"/>
    </source>
</evidence>
<keyword evidence="3" id="KW-1185">Reference proteome</keyword>
<dbReference type="Pfam" id="PF21762">
    <property type="entry name" value="DEDDh_C"/>
    <property type="match status" value="1"/>
</dbReference>
<dbReference type="EMBL" id="KV441560">
    <property type="protein sequence ID" value="OAG00001.1"/>
    <property type="molecule type" value="Genomic_DNA"/>
</dbReference>
<gene>
    <name evidence="2" type="ORF">CC84DRAFT_1103243</name>
</gene>
<dbReference type="GeneID" id="28758491"/>
<feature type="domain" description="Gfd2/YDR514C-like C-terminal" evidence="1">
    <location>
        <begin position="6"/>
        <end position="146"/>
    </location>
</feature>
<reference evidence="2 3" key="1">
    <citation type="submission" date="2016-05" db="EMBL/GenBank/DDBJ databases">
        <title>Comparative analysis of secretome profiles of manganese(II)-oxidizing ascomycete fungi.</title>
        <authorList>
            <consortium name="DOE Joint Genome Institute"/>
            <person name="Zeiner C.A."/>
            <person name="Purvine S.O."/>
            <person name="Zink E.M."/>
            <person name="Wu S."/>
            <person name="Pasa-Tolic L."/>
            <person name="Chaput D.L."/>
            <person name="Haridas S."/>
            <person name="Grigoriev I.V."/>
            <person name="Santelli C.M."/>
            <person name="Hansel C.M."/>
        </authorList>
    </citation>
    <scope>NUCLEOTIDE SEQUENCE [LARGE SCALE GENOMIC DNA]</scope>
    <source>
        <strain evidence="2 3">AP3s5-JAC2a</strain>
    </source>
</reference>
<dbReference type="InterPro" id="IPR040151">
    <property type="entry name" value="Gfd2/YDR514C-like"/>
</dbReference>
<dbReference type="Proteomes" id="UP000077069">
    <property type="component" value="Unassembled WGS sequence"/>
</dbReference>
<organism evidence="2 3">
    <name type="scientific">Paraphaeosphaeria sporulosa</name>
    <dbReference type="NCBI Taxonomy" id="1460663"/>
    <lineage>
        <taxon>Eukaryota</taxon>
        <taxon>Fungi</taxon>
        <taxon>Dikarya</taxon>
        <taxon>Ascomycota</taxon>
        <taxon>Pezizomycotina</taxon>
        <taxon>Dothideomycetes</taxon>
        <taxon>Pleosporomycetidae</taxon>
        <taxon>Pleosporales</taxon>
        <taxon>Massarineae</taxon>
        <taxon>Didymosphaeriaceae</taxon>
        <taxon>Paraphaeosphaeria</taxon>
    </lineage>
</organism>
<evidence type="ECO:0000313" key="2">
    <source>
        <dbReference type="EMBL" id="OAG00001.1"/>
    </source>
</evidence>
<dbReference type="AlphaFoldDB" id="A0A177BYG5"/>
<dbReference type="InterPro" id="IPR048519">
    <property type="entry name" value="Gfd2/YDR514C-like_C"/>
</dbReference>
<feature type="non-terminal residue" evidence="2">
    <location>
        <position position="1"/>
    </location>
</feature>
<name>A0A177BYG5_9PLEO</name>
<evidence type="ECO:0000259" key="1">
    <source>
        <dbReference type="Pfam" id="PF21762"/>
    </source>
</evidence>
<dbReference type="PANTHER" id="PTHR28083:SF1">
    <property type="entry name" value="GOOD FOR FULL DBP5 ACTIVITY PROTEIN 2"/>
    <property type="match status" value="1"/>
</dbReference>